<dbReference type="InterPro" id="IPR005467">
    <property type="entry name" value="His_kinase_dom"/>
</dbReference>
<dbReference type="Pfam" id="PF02518">
    <property type="entry name" value="HATPase_c"/>
    <property type="match status" value="1"/>
</dbReference>
<keyword evidence="11" id="KW-0067">ATP-binding</keyword>
<sequence length="557" mass="64200">MKKRFFRYLLGIALLTLFLSTVASMFIFYSGYAKRSNEDLRNIVMAMGESLNKDEDDIAYLEGLANKKLDFRITLIRDDGEVLYDSKKDVKLLASHKDRPEFIEAKRLGYAQVERYSNTLSKDLYYVSLRLDDGNMIRISREMDNLIGAFTKVLPLDILMSIVIFIVAALVSKTLTKKTFEPLNSLEEDLLSLDTNIFPELSPFINRIKKQKITIDESYREIERERDTINTILKNMRESLIIVDENKNLLAVNDSAREIFKSKREILGENIINLIRDEEILKMTDEALMGKSIEAITRIGDRDYKYYVNPVYEDKRVRGLLILFIDETEEIRALRLREEFSSNVSHELKTPLTSISGFSELLVNNLVEDKDKEGFYKLIYDDSKRLLSLVEDIMKISGLENAGDYDKEEVDLREIISEVLKGYENLIEEKNLEVKLEGQGTVFENRTMIWELFSNLINNGLKYNKEGGRLDIKISEEERAYKIIIADTGIGIPQEDLARIFERFYRVDKSRSRKVGGTGLGLSIVKHILQKIGGKVKISSQLGQGTTFELLLNKENK</sequence>
<dbReference type="PRINTS" id="PR00344">
    <property type="entry name" value="BCTRLSENSOR"/>
</dbReference>
<keyword evidence="6" id="KW-0418">Kinase</keyword>
<feature type="transmembrane region" description="Helical" evidence="9">
    <location>
        <begin position="146"/>
        <end position="171"/>
    </location>
</feature>
<comment type="catalytic activity">
    <reaction evidence="1">
        <text>ATP + protein L-histidine = ADP + protein N-phospho-L-histidine.</text>
        <dbReference type="EC" id="2.7.13.3"/>
    </reaction>
</comment>
<dbReference type="SMART" id="SM00387">
    <property type="entry name" value="HATPase_c"/>
    <property type="match status" value="1"/>
</dbReference>
<dbReference type="InterPro" id="IPR000014">
    <property type="entry name" value="PAS"/>
</dbReference>
<accession>A0ABY4TLJ3</accession>
<evidence type="ECO:0000256" key="4">
    <source>
        <dbReference type="ARBA" id="ARBA00022553"/>
    </source>
</evidence>
<dbReference type="PANTHER" id="PTHR45453:SF1">
    <property type="entry name" value="PHOSPHATE REGULON SENSOR PROTEIN PHOR"/>
    <property type="match status" value="1"/>
</dbReference>
<evidence type="ECO:0000256" key="7">
    <source>
        <dbReference type="ARBA" id="ARBA00023012"/>
    </source>
</evidence>
<dbReference type="InterPro" id="IPR035965">
    <property type="entry name" value="PAS-like_dom_sf"/>
</dbReference>
<dbReference type="InterPro" id="IPR004358">
    <property type="entry name" value="Sig_transdc_His_kin-like_C"/>
</dbReference>
<evidence type="ECO:0000256" key="1">
    <source>
        <dbReference type="ARBA" id="ARBA00000085"/>
    </source>
</evidence>
<dbReference type="Gene3D" id="1.10.287.130">
    <property type="match status" value="1"/>
</dbReference>
<dbReference type="PROSITE" id="PS50109">
    <property type="entry name" value="HIS_KIN"/>
    <property type="match status" value="1"/>
</dbReference>
<dbReference type="InterPro" id="IPR050351">
    <property type="entry name" value="BphY/WalK/GraS-like"/>
</dbReference>
<dbReference type="InterPro" id="IPR031967">
    <property type="entry name" value="PhoR_single_Cache-like_dom"/>
</dbReference>
<evidence type="ECO:0000256" key="5">
    <source>
        <dbReference type="ARBA" id="ARBA00022679"/>
    </source>
</evidence>
<dbReference type="SMART" id="SM00388">
    <property type="entry name" value="HisKA"/>
    <property type="match status" value="1"/>
</dbReference>
<keyword evidence="8 9" id="KW-0472">Membrane</keyword>
<dbReference type="GO" id="GO:0005524">
    <property type="term" value="F:ATP binding"/>
    <property type="evidence" value="ECO:0007669"/>
    <property type="project" value="UniProtKB-KW"/>
</dbReference>
<dbReference type="CDD" id="cd00075">
    <property type="entry name" value="HATPase"/>
    <property type="match status" value="1"/>
</dbReference>
<dbReference type="CDD" id="cd00130">
    <property type="entry name" value="PAS"/>
    <property type="match status" value="1"/>
</dbReference>
<keyword evidence="5" id="KW-0808">Transferase</keyword>
<dbReference type="Pfam" id="PF00512">
    <property type="entry name" value="HisKA"/>
    <property type="match status" value="1"/>
</dbReference>
<keyword evidence="9" id="KW-1133">Transmembrane helix</keyword>
<dbReference type="InterPro" id="IPR003661">
    <property type="entry name" value="HisK_dim/P_dom"/>
</dbReference>
<keyword evidence="9" id="KW-0812">Transmembrane</keyword>
<comment type="subcellular location">
    <subcellularLocation>
        <location evidence="2">Membrane</location>
    </subcellularLocation>
</comment>
<dbReference type="CDD" id="cd00082">
    <property type="entry name" value="HisKA"/>
    <property type="match status" value="1"/>
</dbReference>
<keyword evidence="12" id="KW-1185">Reference proteome</keyword>
<dbReference type="RefSeq" id="WP_250341662.1">
    <property type="nucleotide sequence ID" value="NZ_CP097885.1"/>
</dbReference>
<evidence type="ECO:0000259" key="10">
    <source>
        <dbReference type="PROSITE" id="PS50109"/>
    </source>
</evidence>
<dbReference type="Proteomes" id="UP001056218">
    <property type="component" value="Chromosome"/>
</dbReference>
<feature type="domain" description="Histidine kinase" evidence="10">
    <location>
        <begin position="343"/>
        <end position="556"/>
    </location>
</feature>
<dbReference type="SUPFAM" id="SSF55785">
    <property type="entry name" value="PYP-like sensor domain (PAS domain)"/>
    <property type="match status" value="1"/>
</dbReference>
<dbReference type="EC" id="2.7.13.3" evidence="3"/>
<gene>
    <name evidence="11" type="ORF">M9426_06185</name>
</gene>
<keyword evidence="4" id="KW-0597">Phosphoprotein</keyword>
<feature type="transmembrane region" description="Helical" evidence="9">
    <location>
        <begin position="6"/>
        <end position="32"/>
    </location>
</feature>
<keyword evidence="11" id="KW-0547">Nucleotide-binding</keyword>
<protein>
    <recommendedName>
        <fullName evidence="3">histidine kinase</fullName>
        <ecNumber evidence="3">2.7.13.3</ecNumber>
    </recommendedName>
</protein>
<dbReference type="PANTHER" id="PTHR45453">
    <property type="entry name" value="PHOSPHATE REGULON SENSOR PROTEIN PHOR"/>
    <property type="match status" value="1"/>
</dbReference>
<dbReference type="Pfam" id="PF16736">
    <property type="entry name" value="sCache_like"/>
    <property type="match status" value="1"/>
</dbReference>
<evidence type="ECO:0000256" key="2">
    <source>
        <dbReference type="ARBA" id="ARBA00004370"/>
    </source>
</evidence>
<evidence type="ECO:0000313" key="11">
    <source>
        <dbReference type="EMBL" id="URN40842.1"/>
    </source>
</evidence>
<evidence type="ECO:0000256" key="8">
    <source>
        <dbReference type="ARBA" id="ARBA00023136"/>
    </source>
</evidence>
<evidence type="ECO:0000256" key="3">
    <source>
        <dbReference type="ARBA" id="ARBA00012438"/>
    </source>
</evidence>
<evidence type="ECO:0000256" key="9">
    <source>
        <dbReference type="SAM" id="Phobius"/>
    </source>
</evidence>
<dbReference type="EMBL" id="CP097885">
    <property type="protein sequence ID" value="URN40842.1"/>
    <property type="molecule type" value="Genomic_DNA"/>
</dbReference>
<dbReference type="SUPFAM" id="SSF47384">
    <property type="entry name" value="Homodimeric domain of signal transducing histidine kinase"/>
    <property type="match status" value="1"/>
</dbReference>
<reference evidence="11 12" key="1">
    <citation type="submission" date="2022-05" db="EMBL/GenBank/DDBJ databases">
        <title>Identification of Peptoniphilus vaginalis-like Bacteria, Peptoniphilus septimus sp. nov. from Blood Cultures in a Cervical Cancer Patient receiving Chemotherapy: Case and Implications.</title>
        <authorList>
            <person name="Zhan X.-Y."/>
        </authorList>
    </citation>
    <scope>NUCLEOTIDE SEQUENCE [LARGE SCALE GENOMIC DNA]</scope>
    <source>
        <strain evidence="11 12">SAHP1</strain>
    </source>
</reference>
<dbReference type="SMART" id="SM00091">
    <property type="entry name" value="PAS"/>
    <property type="match status" value="1"/>
</dbReference>
<evidence type="ECO:0000313" key="12">
    <source>
        <dbReference type="Proteomes" id="UP001056218"/>
    </source>
</evidence>
<dbReference type="Gene3D" id="3.30.450.20">
    <property type="entry name" value="PAS domain"/>
    <property type="match status" value="1"/>
</dbReference>
<dbReference type="InterPro" id="IPR036097">
    <property type="entry name" value="HisK_dim/P_sf"/>
</dbReference>
<proteinExistence type="predicted"/>
<dbReference type="InterPro" id="IPR036890">
    <property type="entry name" value="HATPase_C_sf"/>
</dbReference>
<evidence type="ECO:0000256" key="6">
    <source>
        <dbReference type="ARBA" id="ARBA00022777"/>
    </source>
</evidence>
<name>A0ABY4TLJ3_9FIRM</name>
<dbReference type="Gene3D" id="3.30.565.10">
    <property type="entry name" value="Histidine kinase-like ATPase, C-terminal domain"/>
    <property type="match status" value="1"/>
</dbReference>
<dbReference type="SUPFAM" id="SSF55874">
    <property type="entry name" value="ATPase domain of HSP90 chaperone/DNA topoisomerase II/histidine kinase"/>
    <property type="match status" value="1"/>
</dbReference>
<keyword evidence="7" id="KW-0902">Two-component regulatory system</keyword>
<dbReference type="InterPro" id="IPR003594">
    <property type="entry name" value="HATPase_dom"/>
</dbReference>
<organism evidence="11 12">
    <name type="scientific">Peptoniphilus genitalis</name>
    <dbReference type="NCBI Taxonomy" id="3036303"/>
    <lineage>
        <taxon>Bacteria</taxon>
        <taxon>Bacillati</taxon>
        <taxon>Bacillota</taxon>
        <taxon>Tissierellia</taxon>
        <taxon>Tissierellales</taxon>
        <taxon>Peptoniphilaceae</taxon>
        <taxon>Peptoniphilus</taxon>
    </lineage>
</organism>